<gene>
    <name evidence="2" type="ORF">AHA02nite_01900</name>
</gene>
<dbReference type="Gene3D" id="3.30.450.40">
    <property type="match status" value="1"/>
</dbReference>
<comment type="caution">
    <text evidence="2">The sequence shown here is derived from an EMBL/GenBank/DDBJ whole genome shotgun (WGS) entry which is preliminary data.</text>
</comment>
<dbReference type="PROSITE" id="PS50883">
    <property type="entry name" value="EAL"/>
    <property type="match status" value="1"/>
</dbReference>
<feature type="domain" description="EAL" evidence="1">
    <location>
        <begin position="209"/>
        <end position="462"/>
    </location>
</feature>
<dbReference type="InterPro" id="IPR050706">
    <property type="entry name" value="Cyclic-di-GMP_PDE-like"/>
</dbReference>
<reference evidence="2 3" key="1">
    <citation type="submission" date="2019-07" db="EMBL/GenBank/DDBJ databases">
        <title>Whole genome shotgun sequence of Alkalibacillus haloalkaliphilus NBRC 103110.</title>
        <authorList>
            <person name="Hosoyama A."/>
            <person name="Uohara A."/>
            <person name="Ohji S."/>
            <person name="Ichikawa N."/>
        </authorList>
    </citation>
    <scope>NUCLEOTIDE SEQUENCE [LARGE SCALE GENOMIC DNA]</scope>
    <source>
        <strain evidence="2 3">NBRC 103110</strain>
    </source>
</reference>
<sequence length="470" mass="53908">MSGYDRDQNQLILTPEEFVEGYQYITEYISDGVPLRDVLIKAIKFFELRFESSKGTIMLLDEMGTHFSGGVTHSLPEEMMNHYTGIELYEGMGTCGTAACRKELVVTTDISQDEKWDPFRTAVEELGLKSCWSVPIFAPESNNVAGVFAMYSTEVREPTQAELETIESFKELISLIVTNYIEVNQRHVNLQDSYKDPEKVNWPSTLSDREKYMFMIRRGIEEGQIRPNYQPLMSTYDEVYGFEVLVRWPHPEQGTIPPNKFIPFAEEEGFVDEIDRYVCEYACREMKQLMDALGQKFILSVNVSAKHIVKGHYVEELKATLERTGFPADLLAVEITESSLVINLKEAAQVIEQLRELGIQVWVDDFGTVYSSLNYLRNLPLDLIKLDGSFVKNIHESHVDRTICETIINLAHDLDLQVVSEGIEYEEQFNTLKAMGCEYFQGYHFKKPMSLDEVKEYLATVKVLDQESLA</sequence>
<evidence type="ECO:0000313" key="2">
    <source>
        <dbReference type="EMBL" id="GEN44414.1"/>
    </source>
</evidence>
<dbReference type="Proteomes" id="UP000321440">
    <property type="component" value="Unassembled WGS sequence"/>
</dbReference>
<dbReference type="CDD" id="cd01948">
    <property type="entry name" value="EAL"/>
    <property type="match status" value="1"/>
</dbReference>
<dbReference type="SMART" id="SM00065">
    <property type="entry name" value="GAF"/>
    <property type="match status" value="1"/>
</dbReference>
<dbReference type="GO" id="GO:0071111">
    <property type="term" value="F:cyclic-guanylate-specific phosphodiesterase activity"/>
    <property type="evidence" value="ECO:0007669"/>
    <property type="project" value="InterPro"/>
</dbReference>
<dbReference type="InterPro" id="IPR003018">
    <property type="entry name" value="GAF"/>
</dbReference>
<name>A0A511VZZ6_9BACI</name>
<dbReference type="SUPFAM" id="SSF55781">
    <property type="entry name" value="GAF domain-like"/>
    <property type="match status" value="1"/>
</dbReference>
<dbReference type="InterPro" id="IPR029016">
    <property type="entry name" value="GAF-like_dom_sf"/>
</dbReference>
<dbReference type="OrthoDB" id="9759607at2"/>
<dbReference type="AlphaFoldDB" id="A0A511VZZ6"/>
<dbReference type="SUPFAM" id="SSF141868">
    <property type="entry name" value="EAL domain-like"/>
    <property type="match status" value="1"/>
</dbReference>
<dbReference type="EMBL" id="BJYA01000001">
    <property type="protein sequence ID" value="GEN44414.1"/>
    <property type="molecule type" value="Genomic_DNA"/>
</dbReference>
<organism evidence="2 3">
    <name type="scientific">Alkalibacillus haloalkaliphilus</name>
    <dbReference type="NCBI Taxonomy" id="94136"/>
    <lineage>
        <taxon>Bacteria</taxon>
        <taxon>Bacillati</taxon>
        <taxon>Bacillota</taxon>
        <taxon>Bacilli</taxon>
        <taxon>Bacillales</taxon>
        <taxon>Bacillaceae</taxon>
        <taxon>Alkalibacillus</taxon>
    </lineage>
</organism>
<dbReference type="InterPro" id="IPR001633">
    <property type="entry name" value="EAL_dom"/>
</dbReference>
<evidence type="ECO:0000313" key="3">
    <source>
        <dbReference type="Proteomes" id="UP000321440"/>
    </source>
</evidence>
<dbReference type="Pfam" id="PF13185">
    <property type="entry name" value="GAF_2"/>
    <property type="match status" value="1"/>
</dbReference>
<proteinExistence type="predicted"/>
<accession>A0A511VZZ6</accession>
<dbReference type="PANTHER" id="PTHR33121">
    <property type="entry name" value="CYCLIC DI-GMP PHOSPHODIESTERASE PDEF"/>
    <property type="match status" value="1"/>
</dbReference>
<dbReference type="InterPro" id="IPR035919">
    <property type="entry name" value="EAL_sf"/>
</dbReference>
<dbReference type="Gene3D" id="3.20.20.450">
    <property type="entry name" value="EAL domain"/>
    <property type="match status" value="1"/>
</dbReference>
<evidence type="ECO:0000259" key="1">
    <source>
        <dbReference type="PROSITE" id="PS50883"/>
    </source>
</evidence>
<dbReference type="SMART" id="SM00052">
    <property type="entry name" value="EAL"/>
    <property type="match status" value="1"/>
</dbReference>
<protein>
    <recommendedName>
        <fullName evidence="1">EAL domain-containing protein</fullName>
    </recommendedName>
</protein>
<dbReference type="PANTHER" id="PTHR33121:SF71">
    <property type="entry name" value="OXYGEN SENSOR PROTEIN DOSP"/>
    <property type="match status" value="1"/>
</dbReference>
<dbReference type="RefSeq" id="WP_146813481.1">
    <property type="nucleotide sequence ID" value="NZ_BJYA01000001.1"/>
</dbReference>
<dbReference type="Pfam" id="PF00563">
    <property type="entry name" value="EAL"/>
    <property type="match status" value="1"/>
</dbReference>
<keyword evidence="3" id="KW-1185">Reference proteome</keyword>